<dbReference type="Proteomes" id="UP000572863">
    <property type="component" value="Unassembled WGS sequence"/>
</dbReference>
<feature type="signal peptide" evidence="1">
    <location>
        <begin position="1"/>
        <end position="21"/>
    </location>
</feature>
<comment type="caution">
    <text evidence="2">The sequence shown here is derived from an EMBL/GenBank/DDBJ whole genome shotgun (WGS) entry which is preliminary data.</text>
</comment>
<keyword evidence="1" id="KW-0732">Signal</keyword>
<dbReference type="RefSeq" id="WP_177058590.1">
    <property type="nucleotide sequence ID" value="NZ_JACARY010000005.1"/>
</dbReference>
<evidence type="ECO:0000313" key="2">
    <source>
        <dbReference type="EMBL" id="NWD93296.1"/>
    </source>
</evidence>
<proteinExistence type="predicted"/>
<evidence type="ECO:0000256" key="1">
    <source>
        <dbReference type="SAM" id="SignalP"/>
    </source>
</evidence>
<keyword evidence="3" id="KW-1185">Reference proteome</keyword>
<gene>
    <name evidence="2" type="ORF">HX871_02620</name>
</gene>
<protein>
    <submittedName>
        <fullName evidence="2">DUF1120 domain-containing protein</fullName>
    </submittedName>
</protein>
<sequence length="376" mass="39876">MPSPLRCQLAWLALLTTTAHAGDDTCRLTTSQSSVDFGQFNRALQSVRAAEYPLGERRLSLTLTCDEPADMQLFYRAVAATHERLRFADQGSYALQVGEAQLDGQGVELGLIAGPGQSPSQIAPRLDWRPEHGVVPLKAGVPTKGKTLSVQLLVNAWATEPALQVRDAVTWDTAGRFETISGQASRELLLRARFAPAACDLGLSNGGVVDFGRIAKSQLNAQQSTRLPSKALMLNVDCDAPALFALRMVDNREGSATVNSEIYYGLGVDPSANRIGLYSLQLDPADASADSVAQLYRTDSTTGGVAWSTSSTSPIAIGANSYLGFTHLASSQAGPVAIAHLSSRVTVEAVIAPTSTLDLSSEVQLDGSGTLEIIYL</sequence>
<reference evidence="2 3" key="1">
    <citation type="submission" date="2020-04" db="EMBL/GenBank/DDBJ databases">
        <title>Molecular characterization of pseudomonads from Agaricus bisporus reveal novel blotch 2 pathogens in Western Europe.</title>
        <authorList>
            <person name="Taparia T."/>
            <person name="Krijger M."/>
            <person name="Haynes E."/>
            <person name="Elpinstone J.G."/>
            <person name="Noble R."/>
            <person name="Van Der Wolf J."/>
        </authorList>
    </citation>
    <scope>NUCLEOTIDE SEQUENCE [LARGE SCALE GENOMIC DNA]</scope>
    <source>
        <strain evidence="2 3">P7774</strain>
    </source>
</reference>
<accession>A0ABX2QNA9</accession>
<evidence type="ECO:0000313" key="3">
    <source>
        <dbReference type="Proteomes" id="UP000572863"/>
    </source>
</evidence>
<feature type="chain" id="PRO_5046718536" evidence="1">
    <location>
        <begin position="22"/>
        <end position="376"/>
    </location>
</feature>
<organism evidence="2 3">
    <name type="scientific">Pseudomonas reactans</name>
    <dbReference type="NCBI Taxonomy" id="117680"/>
    <lineage>
        <taxon>Bacteria</taxon>
        <taxon>Pseudomonadati</taxon>
        <taxon>Pseudomonadota</taxon>
        <taxon>Gammaproteobacteria</taxon>
        <taxon>Pseudomonadales</taxon>
        <taxon>Pseudomonadaceae</taxon>
        <taxon>Pseudomonas</taxon>
    </lineage>
</organism>
<dbReference type="Pfam" id="PF06551">
    <property type="entry name" value="DUF1120"/>
    <property type="match status" value="1"/>
</dbReference>
<dbReference type="EMBL" id="JACARY010000005">
    <property type="protein sequence ID" value="NWD93296.1"/>
    <property type="molecule type" value="Genomic_DNA"/>
</dbReference>
<dbReference type="InterPro" id="IPR010546">
    <property type="entry name" value="DUF1120"/>
</dbReference>
<name>A0ABX2QNA9_9PSED</name>